<reference evidence="11 12" key="1">
    <citation type="submission" date="2019-07" db="EMBL/GenBank/DDBJ databases">
        <authorList>
            <person name="Friedrich A."/>
            <person name="Schacherer J."/>
        </authorList>
    </citation>
    <scope>NUCLEOTIDE SEQUENCE [LARGE SCALE GENOMIC DNA]</scope>
</reference>
<dbReference type="Gene3D" id="1.20.1510.10">
    <property type="entry name" value="Cation efflux protein transmembrane domain"/>
    <property type="match status" value="1"/>
</dbReference>
<keyword evidence="8" id="KW-0256">Endoplasmic reticulum</keyword>
<comment type="function">
    <text evidence="8">Functions as a zinc transporter.</text>
</comment>
<dbReference type="PANTHER" id="PTHR45755:SF4">
    <property type="entry name" value="ZINC TRANSPORTER 7"/>
    <property type="match status" value="1"/>
</dbReference>
<comment type="caution">
    <text evidence="8">Lacks conserved residue(s) required for the propagation of feature annotation.</text>
</comment>
<organism evidence="11 12">
    <name type="scientific">Dekkera bruxellensis</name>
    <name type="common">Brettanomyces custersii</name>
    <dbReference type="NCBI Taxonomy" id="5007"/>
    <lineage>
        <taxon>Eukaryota</taxon>
        <taxon>Fungi</taxon>
        <taxon>Dikarya</taxon>
        <taxon>Ascomycota</taxon>
        <taxon>Saccharomycotina</taxon>
        <taxon>Pichiomycetes</taxon>
        <taxon>Pichiales</taxon>
        <taxon>Pichiaceae</taxon>
        <taxon>Brettanomyces</taxon>
    </lineage>
</organism>
<comment type="similarity">
    <text evidence="2 8">Belongs to the cation diffusion facilitator (CDF) transporter (TC 2.A.4) family. SLC30A subfamily.</text>
</comment>
<keyword evidence="12" id="KW-1185">Reference proteome</keyword>
<sequence>MGLQAFVDLSPVLLCLPGLTISLLYLQESLNPWSQLFDKSSKLTERVPPLLVQSIFFSSITLLITAAFKKIGSYEQHQLISSPVEEEEDSTDSNTRDITILRIVLKPIRFICLLLIPIAMIFLANQLLLPMRTSTLIMIAILINNAPRSTYRSLKLEQEYSMTQSVAGVAFRRYQPIIVHAACFIYDYMYSSWQGNGMANSSLLGYALLLIPHALFLNSNTNNNFRENMIPLIQIRSSMVSSIISLLVLLAFYIRNVNFKMLFVAMGSLFILLMSQIDYENIGKKGNACKIFHRYVTKENYKVALVGLNIIMACVHALTINVNRSSLDDYNSLQMAMIKDSVSDFLSNFILIFTIRVPQTSQQDSDIKDKELADDETKNGRKISFTSMLVQLIRNEDSRSIFNFLLLNLSFMFVQILYSFRSKSLSLLSDSLHMFLDCTSLFLGLLASVIAKHNIQNPSLSYPFGLARIETLAGFTNGSLLLGIVFGIFSQAIQRLINPIALENTTELLIVSILGLLVNIVGIFAVGHDHDHAHGHSHSHAHHHHHHHSYAEHTDNGENVNLQENNHEHRHEQDHEDIDEHNYEKEQEQDQNSSREAEIEENIKYENDNMHGIFLHIMADTLGSVGVVVSTLLVKYFGWKLIDPLTSILIGALILISAIPLLKSSSSNLLLSLNETYATELKNLLGQVRQIQGVKNYATPRFWPKNDSSSRLIGYLHVVYYRTENSTLIREKVNKIFASSDVIEKCYIQVENEIDDCWCRTKGVFSTNS</sequence>
<dbReference type="AlphaFoldDB" id="A0A7D9CWM1"/>
<dbReference type="Proteomes" id="UP000478008">
    <property type="component" value="Unassembled WGS sequence"/>
</dbReference>
<evidence type="ECO:0000256" key="8">
    <source>
        <dbReference type="RuleBase" id="RU369017"/>
    </source>
</evidence>
<dbReference type="GO" id="GO:0005794">
    <property type="term" value="C:Golgi apparatus"/>
    <property type="evidence" value="ECO:0007669"/>
    <property type="project" value="TreeGrafter"/>
</dbReference>
<evidence type="ECO:0000259" key="10">
    <source>
        <dbReference type="Pfam" id="PF01545"/>
    </source>
</evidence>
<feature type="transmembrane region" description="Helical" evidence="8">
    <location>
        <begin position="472"/>
        <end position="493"/>
    </location>
</feature>
<dbReference type="GO" id="GO:0031410">
    <property type="term" value="C:cytoplasmic vesicle"/>
    <property type="evidence" value="ECO:0007669"/>
    <property type="project" value="TreeGrafter"/>
</dbReference>
<feature type="transmembrane region" description="Helical" evidence="8">
    <location>
        <begin position="238"/>
        <end position="255"/>
    </location>
</feature>
<dbReference type="SUPFAM" id="SSF161111">
    <property type="entry name" value="Cation efflux protein transmembrane domain-like"/>
    <property type="match status" value="1"/>
</dbReference>
<dbReference type="InterPro" id="IPR058533">
    <property type="entry name" value="Cation_efflux_TM"/>
</dbReference>
<feature type="region of interest" description="Disordered" evidence="9">
    <location>
        <begin position="532"/>
        <end position="597"/>
    </location>
</feature>
<protein>
    <recommendedName>
        <fullName evidence="8">Zinc transporter</fullName>
    </recommendedName>
</protein>
<feature type="transmembrane region" description="Helical" evidence="8">
    <location>
        <begin position="198"/>
        <end position="217"/>
    </location>
</feature>
<evidence type="ECO:0000313" key="11">
    <source>
        <dbReference type="EMBL" id="VUG17414.1"/>
    </source>
</evidence>
<dbReference type="PANTHER" id="PTHR45755">
    <property type="match status" value="1"/>
</dbReference>
<keyword evidence="6 8" id="KW-0406">Ion transport</keyword>
<dbReference type="GO" id="GO:1904257">
    <property type="term" value="P:zinc ion import into Golgi lumen"/>
    <property type="evidence" value="ECO:0007669"/>
    <property type="project" value="TreeGrafter"/>
</dbReference>
<evidence type="ECO:0000256" key="1">
    <source>
        <dbReference type="ARBA" id="ARBA00004141"/>
    </source>
</evidence>
<dbReference type="InterPro" id="IPR002524">
    <property type="entry name" value="Cation_efflux"/>
</dbReference>
<dbReference type="InterPro" id="IPR027469">
    <property type="entry name" value="Cation_efflux_TMD_sf"/>
</dbReference>
<evidence type="ECO:0000313" key="12">
    <source>
        <dbReference type="Proteomes" id="UP000478008"/>
    </source>
</evidence>
<keyword evidence="3 8" id="KW-0813">Transport</keyword>
<dbReference type="GO" id="GO:0005789">
    <property type="term" value="C:endoplasmic reticulum membrane"/>
    <property type="evidence" value="ECO:0007669"/>
    <property type="project" value="UniProtKB-SubCell"/>
</dbReference>
<feature type="transmembrane region" description="Helical" evidence="8">
    <location>
        <begin position="300"/>
        <end position="322"/>
    </location>
</feature>
<dbReference type="InterPro" id="IPR045316">
    <property type="entry name" value="Msc2-like"/>
</dbReference>
<feature type="compositionally biased region" description="Basic residues" evidence="9">
    <location>
        <begin position="535"/>
        <end position="548"/>
    </location>
</feature>
<dbReference type="GO" id="GO:0006882">
    <property type="term" value="P:intracellular zinc ion homeostasis"/>
    <property type="evidence" value="ECO:0007669"/>
    <property type="project" value="InterPro"/>
</dbReference>
<evidence type="ECO:0000256" key="5">
    <source>
        <dbReference type="ARBA" id="ARBA00022989"/>
    </source>
</evidence>
<feature type="domain" description="Cation efflux protein transmembrane" evidence="10">
    <location>
        <begin position="403"/>
        <end position="670"/>
    </location>
</feature>
<accession>A0A7D9CWM1</accession>
<feature type="transmembrane region" description="Helical" evidence="8">
    <location>
        <begin position="7"/>
        <end position="27"/>
    </location>
</feature>
<evidence type="ECO:0000256" key="4">
    <source>
        <dbReference type="ARBA" id="ARBA00022692"/>
    </source>
</evidence>
<keyword evidence="4 8" id="KW-0812">Transmembrane</keyword>
<feature type="compositionally biased region" description="Basic and acidic residues" evidence="9">
    <location>
        <begin position="565"/>
        <end position="597"/>
    </location>
</feature>
<dbReference type="Pfam" id="PF01545">
    <property type="entry name" value="Cation_efflux"/>
    <property type="match status" value="1"/>
</dbReference>
<evidence type="ECO:0000256" key="6">
    <source>
        <dbReference type="ARBA" id="ARBA00023065"/>
    </source>
</evidence>
<evidence type="ECO:0000256" key="3">
    <source>
        <dbReference type="ARBA" id="ARBA00022448"/>
    </source>
</evidence>
<feature type="transmembrane region" description="Helical" evidence="8">
    <location>
        <begin position="644"/>
        <end position="662"/>
    </location>
</feature>
<proteinExistence type="inferred from homology"/>
<dbReference type="GO" id="GO:0005385">
    <property type="term" value="F:zinc ion transmembrane transporter activity"/>
    <property type="evidence" value="ECO:0007669"/>
    <property type="project" value="UniProtKB-UniRule"/>
</dbReference>
<keyword evidence="7 8" id="KW-0472">Membrane</keyword>
<gene>
    <name evidence="11" type="ORF">DEBR0S2_06612G</name>
</gene>
<evidence type="ECO:0000256" key="2">
    <source>
        <dbReference type="ARBA" id="ARBA00008873"/>
    </source>
</evidence>
<feature type="transmembrane region" description="Helical" evidence="8">
    <location>
        <begin position="110"/>
        <end position="129"/>
    </location>
</feature>
<dbReference type="EMBL" id="CABFWN010000002">
    <property type="protein sequence ID" value="VUG17414.1"/>
    <property type="molecule type" value="Genomic_DNA"/>
</dbReference>
<feature type="transmembrane region" description="Helical" evidence="8">
    <location>
        <begin position="508"/>
        <end position="527"/>
    </location>
</feature>
<evidence type="ECO:0000256" key="9">
    <source>
        <dbReference type="SAM" id="MobiDB-lite"/>
    </source>
</evidence>
<feature type="transmembrane region" description="Helical" evidence="8">
    <location>
        <begin position="47"/>
        <end position="68"/>
    </location>
</feature>
<name>A0A7D9CWM1_DEKBR</name>
<feature type="transmembrane region" description="Helical" evidence="8">
    <location>
        <begin position="432"/>
        <end position="451"/>
    </location>
</feature>
<comment type="subcellular location">
    <subcellularLocation>
        <location evidence="8">Endoplasmic reticulum membrane</location>
        <topology evidence="8">Multi-pass membrane protein</topology>
    </subcellularLocation>
    <subcellularLocation>
        <location evidence="1">Membrane</location>
        <topology evidence="1">Multi-pass membrane protein</topology>
    </subcellularLocation>
</comment>
<evidence type="ECO:0000256" key="7">
    <source>
        <dbReference type="ARBA" id="ARBA00023136"/>
    </source>
</evidence>
<feature type="transmembrane region" description="Helical" evidence="8">
    <location>
        <begin position="613"/>
        <end position="638"/>
    </location>
</feature>
<feature type="transmembrane region" description="Helical" evidence="8">
    <location>
        <begin position="401"/>
        <end position="420"/>
    </location>
</feature>
<dbReference type="NCBIfam" id="TIGR01297">
    <property type="entry name" value="CDF"/>
    <property type="match status" value="1"/>
</dbReference>
<feature type="transmembrane region" description="Helical" evidence="8">
    <location>
        <begin position="261"/>
        <end position="279"/>
    </location>
</feature>
<keyword evidence="5 8" id="KW-1133">Transmembrane helix</keyword>